<proteinExistence type="predicted"/>
<evidence type="ECO:0000313" key="1">
    <source>
        <dbReference type="EMBL" id="KAK4206547.1"/>
    </source>
</evidence>
<reference evidence="1" key="2">
    <citation type="submission" date="2023-05" db="EMBL/GenBank/DDBJ databases">
        <authorList>
            <consortium name="Lawrence Berkeley National Laboratory"/>
            <person name="Steindorff A."/>
            <person name="Hensen N."/>
            <person name="Bonometti L."/>
            <person name="Westerberg I."/>
            <person name="Brannstrom I.O."/>
            <person name="Guillou S."/>
            <person name="Cros-Aarteil S."/>
            <person name="Calhoun S."/>
            <person name="Haridas S."/>
            <person name="Kuo A."/>
            <person name="Mondo S."/>
            <person name="Pangilinan J."/>
            <person name="Riley R."/>
            <person name="Labutti K."/>
            <person name="Andreopoulos B."/>
            <person name="Lipzen A."/>
            <person name="Chen C."/>
            <person name="Yanf M."/>
            <person name="Daum C."/>
            <person name="Ng V."/>
            <person name="Clum A."/>
            <person name="Ohm R."/>
            <person name="Martin F."/>
            <person name="Silar P."/>
            <person name="Natvig D."/>
            <person name="Lalanne C."/>
            <person name="Gautier V."/>
            <person name="Ament-Velasquez S.L."/>
            <person name="Kruys A."/>
            <person name="Hutchinson M.I."/>
            <person name="Powell A.J."/>
            <person name="Barry K."/>
            <person name="Miller A.N."/>
            <person name="Grigoriev I.V."/>
            <person name="Debuchy R."/>
            <person name="Gladieux P."/>
            <person name="Thoren M.H."/>
            <person name="Johannesson H."/>
        </authorList>
    </citation>
    <scope>NUCLEOTIDE SEQUENCE</scope>
    <source>
        <strain evidence="1">PSN293</strain>
    </source>
</reference>
<name>A0AAN6XZJ5_9PEZI</name>
<evidence type="ECO:0000313" key="2">
    <source>
        <dbReference type="Proteomes" id="UP001301769"/>
    </source>
</evidence>
<reference evidence="1" key="1">
    <citation type="journal article" date="2023" name="Mol. Phylogenet. Evol.">
        <title>Genome-scale phylogeny and comparative genomics of the fungal order Sordariales.</title>
        <authorList>
            <person name="Hensen N."/>
            <person name="Bonometti L."/>
            <person name="Westerberg I."/>
            <person name="Brannstrom I.O."/>
            <person name="Guillou S."/>
            <person name="Cros-Aarteil S."/>
            <person name="Calhoun S."/>
            <person name="Haridas S."/>
            <person name="Kuo A."/>
            <person name="Mondo S."/>
            <person name="Pangilinan J."/>
            <person name="Riley R."/>
            <person name="LaButti K."/>
            <person name="Andreopoulos B."/>
            <person name="Lipzen A."/>
            <person name="Chen C."/>
            <person name="Yan M."/>
            <person name="Daum C."/>
            <person name="Ng V."/>
            <person name="Clum A."/>
            <person name="Steindorff A."/>
            <person name="Ohm R.A."/>
            <person name="Martin F."/>
            <person name="Silar P."/>
            <person name="Natvig D.O."/>
            <person name="Lalanne C."/>
            <person name="Gautier V."/>
            <person name="Ament-Velasquez S.L."/>
            <person name="Kruys A."/>
            <person name="Hutchinson M.I."/>
            <person name="Powell A.J."/>
            <person name="Barry K."/>
            <person name="Miller A.N."/>
            <person name="Grigoriev I.V."/>
            <person name="Debuchy R."/>
            <person name="Gladieux P."/>
            <person name="Hiltunen Thoren M."/>
            <person name="Johannesson H."/>
        </authorList>
    </citation>
    <scope>NUCLEOTIDE SEQUENCE</scope>
    <source>
        <strain evidence="1">PSN293</strain>
    </source>
</reference>
<dbReference type="EMBL" id="MU858389">
    <property type="protein sequence ID" value="KAK4206547.1"/>
    <property type="molecule type" value="Genomic_DNA"/>
</dbReference>
<keyword evidence="2" id="KW-1185">Reference proteome</keyword>
<gene>
    <name evidence="1" type="ORF">QBC37DRAFT_476912</name>
</gene>
<organism evidence="1 2">
    <name type="scientific">Rhypophila decipiens</name>
    <dbReference type="NCBI Taxonomy" id="261697"/>
    <lineage>
        <taxon>Eukaryota</taxon>
        <taxon>Fungi</taxon>
        <taxon>Dikarya</taxon>
        <taxon>Ascomycota</taxon>
        <taxon>Pezizomycotina</taxon>
        <taxon>Sordariomycetes</taxon>
        <taxon>Sordariomycetidae</taxon>
        <taxon>Sordariales</taxon>
        <taxon>Naviculisporaceae</taxon>
        <taxon>Rhypophila</taxon>
    </lineage>
</organism>
<comment type="caution">
    <text evidence="1">The sequence shown here is derived from an EMBL/GenBank/DDBJ whole genome shotgun (WGS) entry which is preliminary data.</text>
</comment>
<sequence length="312" mass="34171">MSLKRTYFLAPTRDFPPGTNGPIALGNLIKSPRSPEFPLNNPSSPTILKLAKEAHITTETDATRSFSNSVTIRPSVWASFLSSVGMTFGQNGAPVGGGIDYTISKTETGEFVLPKLETRRIFPSMADIRAIFEEEDVQRAISDSRFRSNLYIITAIQIATEGAEYVLRKVRERGGNLHVMADWGTAAGIPGGQATAGSGIEGSIKREDRAGGKVQEPFIFAYALQEVVYRRKKVVDRGACRVQGNLMGHDLDDVKEERVVADEGYEAELAGLKEEDPDMPEYWDLDVQGEVMDLDGGLCQIVSVDTEDFDSD</sequence>
<accession>A0AAN6XZJ5</accession>
<dbReference type="Proteomes" id="UP001301769">
    <property type="component" value="Unassembled WGS sequence"/>
</dbReference>
<protein>
    <submittedName>
        <fullName evidence="1">Uncharacterized protein</fullName>
    </submittedName>
</protein>
<dbReference type="AlphaFoldDB" id="A0AAN6XZJ5"/>